<protein>
    <recommendedName>
        <fullName evidence="3">Armadillo repeat-containing protein 8</fullName>
    </recommendedName>
</protein>
<evidence type="ECO:0000313" key="2">
    <source>
        <dbReference type="Proteomes" id="UP000663880"/>
    </source>
</evidence>
<dbReference type="EMBL" id="CAJOBZ010000043">
    <property type="protein sequence ID" value="CAF4908092.1"/>
    <property type="molecule type" value="Genomic_DNA"/>
</dbReference>
<evidence type="ECO:0008006" key="3">
    <source>
        <dbReference type="Google" id="ProtNLM"/>
    </source>
</evidence>
<dbReference type="InterPro" id="IPR011989">
    <property type="entry name" value="ARM-like"/>
</dbReference>
<name>A0A821VHA7_9NEOP</name>
<dbReference type="Proteomes" id="UP000663880">
    <property type="component" value="Unassembled WGS sequence"/>
</dbReference>
<accession>A0A821VHA7</accession>
<dbReference type="PANTHER" id="PTHR16356">
    <property type="entry name" value="TRANSMEMBRANE AND COILED-COIL DOMAIN-CONTAINING PROTEIN 6 TMCO6"/>
    <property type="match status" value="1"/>
</dbReference>
<reference evidence="1" key="1">
    <citation type="submission" date="2021-02" db="EMBL/GenBank/DDBJ databases">
        <authorList>
            <person name="Steward A R."/>
        </authorList>
    </citation>
    <scope>NUCLEOTIDE SEQUENCE</scope>
</reference>
<evidence type="ECO:0000313" key="1">
    <source>
        <dbReference type="EMBL" id="CAF4908092.1"/>
    </source>
</evidence>
<dbReference type="AlphaFoldDB" id="A0A821VHA7"/>
<dbReference type="Gene3D" id="1.25.10.10">
    <property type="entry name" value="Leucine-rich Repeat Variant"/>
    <property type="match status" value="1"/>
</dbReference>
<gene>
    <name evidence="1" type="ORF">PMACD_LOCUS11878</name>
</gene>
<keyword evidence="2" id="KW-1185">Reference proteome</keyword>
<dbReference type="OrthoDB" id="21522at2759"/>
<dbReference type="PANTHER" id="PTHR16356:SF1">
    <property type="entry name" value="TRANSMEMBRANE AND COILED-COIL DOMAIN-CONTAINING PROTEIN 6"/>
    <property type="match status" value="1"/>
</dbReference>
<sequence length="339" mass="38397">MEEQNIVNIRTNNRNMLQLNRQIHRDEINDVRRSVISRYTTEDVLDIIKKLKTKTSITSKELNQLKNALMNEPHNIELVLGLHGAIRGIVGELTGTDIKKQCAAAGCLCNLSTGDSKACFTICRATGTYLVAAVDNMATELAVTCVWTLGNLAASSMKTCDMLISQGALSKVIDIHPNNELQDACLYALKHFVYQLGDKLKVSDLRSIIQALSKFQQNTESCQVFFILSCHEYFTEMLTEDIILFLLKNLIKYMEEYLLCEEAQPCCELVYICRTLANTNEKIFEYILDFVIKKNASGLCKKVLFIENSFVNNSLLWLFGNIYNTCKDNEFFTLIADCN</sequence>
<proteinExistence type="predicted"/>
<dbReference type="InterPro" id="IPR016024">
    <property type="entry name" value="ARM-type_fold"/>
</dbReference>
<dbReference type="SUPFAM" id="SSF48371">
    <property type="entry name" value="ARM repeat"/>
    <property type="match status" value="1"/>
</dbReference>
<comment type="caution">
    <text evidence="1">The sequence shown here is derived from an EMBL/GenBank/DDBJ whole genome shotgun (WGS) entry which is preliminary data.</text>
</comment>
<organism evidence="1 2">
    <name type="scientific">Pieris macdunnoughi</name>
    <dbReference type="NCBI Taxonomy" id="345717"/>
    <lineage>
        <taxon>Eukaryota</taxon>
        <taxon>Metazoa</taxon>
        <taxon>Ecdysozoa</taxon>
        <taxon>Arthropoda</taxon>
        <taxon>Hexapoda</taxon>
        <taxon>Insecta</taxon>
        <taxon>Pterygota</taxon>
        <taxon>Neoptera</taxon>
        <taxon>Endopterygota</taxon>
        <taxon>Lepidoptera</taxon>
        <taxon>Glossata</taxon>
        <taxon>Ditrysia</taxon>
        <taxon>Papilionoidea</taxon>
        <taxon>Pieridae</taxon>
        <taxon>Pierinae</taxon>
        <taxon>Pieris</taxon>
    </lineage>
</organism>